<dbReference type="EMBL" id="JAXQPW010000007">
    <property type="protein sequence ID" value="MDZ5663674.1"/>
    <property type="molecule type" value="Genomic_DNA"/>
</dbReference>
<evidence type="ECO:0000256" key="1">
    <source>
        <dbReference type="SAM" id="Phobius"/>
    </source>
</evidence>
<feature type="transmembrane region" description="Helical" evidence="1">
    <location>
        <begin position="155"/>
        <end position="176"/>
    </location>
</feature>
<organism evidence="2 3">
    <name type="scientific">Nocardioides renjunii</name>
    <dbReference type="NCBI Taxonomy" id="3095075"/>
    <lineage>
        <taxon>Bacteria</taxon>
        <taxon>Bacillati</taxon>
        <taxon>Actinomycetota</taxon>
        <taxon>Actinomycetes</taxon>
        <taxon>Propionibacteriales</taxon>
        <taxon>Nocardioidaceae</taxon>
        <taxon>Nocardioides</taxon>
    </lineage>
</organism>
<keyword evidence="1" id="KW-1133">Transmembrane helix</keyword>
<evidence type="ECO:0000313" key="3">
    <source>
        <dbReference type="Proteomes" id="UP001291999"/>
    </source>
</evidence>
<reference evidence="2 3" key="1">
    <citation type="submission" date="2023-11" db="EMBL/GenBank/DDBJ databases">
        <title>Novel species in genus Nocardioides.</title>
        <authorList>
            <person name="Zhou H."/>
        </authorList>
    </citation>
    <scope>NUCLEOTIDE SEQUENCE [LARGE SCALE GENOMIC DNA]</scope>
    <source>
        <strain evidence="2 3">S-58</strain>
    </source>
</reference>
<sequence length="196" mass="19912">MGALGTGAGLVGAVHAALLATWPPAVDEGSYSHPFNASGFAVSQAVLTARDLVLAALLAALLRTAVGRTRVARVGLVSSAVSMLVLACLEVASVAMGGSADLGAWYGLASFGVGLGLVVAGTSAARTPLDSPWLRFLPLAIGVYVFAVLTPGILAGFAAGQVVISGWMVLFARLGWELARGRVGPRRSSRGREATR</sequence>
<feature type="transmembrane region" description="Helical" evidence="1">
    <location>
        <begin position="133"/>
        <end position="149"/>
    </location>
</feature>
<feature type="transmembrane region" description="Helical" evidence="1">
    <location>
        <begin position="74"/>
        <end position="96"/>
    </location>
</feature>
<accession>A0ABU5KFD2</accession>
<keyword evidence="1" id="KW-0472">Membrane</keyword>
<gene>
    <name evidence="2" type="ORF">SFC79_18000</name>
</gene>
<feature type="transmembrane region" description="Helical" evidence="1">
    <location>
        <begin position="102"/>
        <end position="121"/>
    </location>
</feature>
<dbReference type="RefSeq" id="WP_322425395.1">
    <property type="nucleotide sequence ID" value="NZ_JAXQPW010000007.1"/>
</dbReference>
<keyword evidence="1" id="KW-0812">Transmembrane</keyword>
<protein>
    <recommendedName>
        <fullName evidence="4">DUF998 domain-containing protein</fullName>
    </recommendedName>
</protein>
<keyword evidence="3" id="KW-1185">Reference proteome</keyword>
<dbReference type="Proteomes" id="UP001291999">
    <property type="component" value="Unassembled WGS sequence"/>
</dbReference>
<evidence type="ECO:0008006" key="4">
    <source>
        <dbReference type="Google" id="ProtNLM"/>
    </source>
</evidence>
<feature type="transmembrane region" description="Helical" evidence="1">
    <location>
        <begin position="40"/>
        <end position="62"/>
    </location>
</feature>
<proteinExistence type="predicted"/>
<comment type="caution">
    <text evidence="2">The sequence shown here is derived from an EMBL/GenBank/DDBJ whole genome shotgun (WGS) entry which is preliminary data.</text>
</comment>
<evidence type="ECO:0000313" key="2">
    <source>
        <dbReference type="EMBL" id="MDZ5663674.1"/>
    </source>
</evidence>
<name>A0ABU5KFD2_9ACTN</name>